<proteinExistence type="predicted"/>
<reference evidence="4" key="3">
    <citation type="submission" date="2025-04" db="UniProtKB">
        <authorList>
            <consortium name="RefSeq"/>
        </authorList>
    </citation>
    <scope>IDENTIFICATION</scope>
    <source>
        <strain evidence="4">CBS 304.34</strain>
    </source>
</reference>
<dbReference type="AlphaFoldDB" id="A0A6A6Y9V1"/>
<evidence type="ECO:0000256" key="1">
    <source>
        <dbReference type="SAM" id="MobiDB-lite"/>
    </source>
</evidence>
<dbReference type="EMBL" id="MU003709">
    <property type="protein sequence ID" value="KAF2805480.1"/>
    <property type="molecule type" value="Genomic_DNA"/>
</dbReference>
<gene>
    <name evidence="2 4" type="ORF">BDZ99DRAFT_450051</name>
</gene>
<feature type="compositionally biased region" description="Pro residues" evidence="1">
    <location>
        <begin position="269"/>
        <end position="284"/>
    </location>
</feature>
<accession>A0A6A6Y9V1</accession>
<name>A0A6A6Y9V1_9PEZI</name>
<feature type="compositionally biased region" description="Low complexity" evidence="1">
    <location>
        <begin position="258"/>
        <end position="268"/>
    </location>
</feature>
<evidence type="ECO:0000313" key="3">
    <source>
        <dbReference type="Proteomes" id="UP000504636"/>
    </source>
</evidence>
<dbReference type="OrthoDB" id="4764735at2759"/>
<dbReference type="RefSeq" id="XP_033572444.1">
    <property type="nucleotide sequence ID" value="XM_033718143.1"/>
</dbReference>
<sequence>MDQYFFTFGPNDAYISKSPTGLRHRNPPPTLHRLLLSASISTICWASIGPEEESWVISYVDIGGSFKIEFGGGCPKALKAYLFDTNTLGPRRDKSLRVSFGPNSSFFAWDQTSIRWSSIPLSLEETIQSWLSPSGWKVGPPRAVALGAEGAWFALSEYGVVAWDISEEYEALAETWEEWEEEDLDWSELAFVAFDPVHEDQFIAIREDGTWAGAIDDSNTDALEAFASSYFSLPQKPISEKRPSNASNPSPSRPPPSRTATPQGKPQSRQPPPKSSQPRTPPPSSQAHYEAWSTQCDTVFAAASAYRHPRRSSSRAPRRRSPTPAPITSPSNTPKPALIQNFPHIPSAATSCASPSCLPSKSLPLGLRACIHDVEALFRGSGSYGYEWLRQERLRWHPDRFGRLCAEEFKEEGKRKAEEMWKICEELMVLEKRKADSGK</sequence>
<evidence type="ECO:0000313" key="2">
    <source>
        <dbReference type="EMBL" id="KAF2805480.1"/>
    </source>
</evidence>
<reference evidence="2 4" key="1">
    <citation type="journal article" date="2020" name="Stud. Mycol.">
        <title>101 Dothideomycetes genomes: a test case for predicting lifestyles and emergence of pathogens.</title>
        <authorList>
            <person name="Haridas S."/>
            <person name="Albert R."/>
            <person name="Binder M."/>
            <person name="Bloem J."/>
            <person name="Labutti K."/>
            <person name="Salamov A."/>
            <person name="Andreopoulos B."/>
            <person name="Baker S."/>
            <person name="Barry K."/>
            <person name="Bills G."/>
            <person name="Bluhm B."/>
            <person name="Cannon C."/>
            <person name="Castanera R."/>
            <person name="Culley D."/>
            <person name="Daum C."/>
            <person name="Ezra D."/>
            <person name="Gonzalez J."/>
            <person name="Henrissat B."/>
            <person name="Kuo A."/>
            <person name="Liang C."/>
            <person name="Lipzen A."/>
            <person name="Lutzoni F."/>
            <person name="Magnuson J."/>
            <person name="Mondo S."/>
            <person name="Nolan M."/>
            <person name="Ohm R."/>
            <person name="Pangilinan J."/>
            <person name="Park H.-J."/>
            <person name="Ramirez L."/>
            <person name="Alfaro M."/>
            <person name="Sun H."/>
            <person name="Tritt A."/>
            <person name="Yoshinaga Y."/>
            <person name="Zwiers L.-H."/>
            <person name="Turgeon B."/>
            <person name="Goodwin S."/>
            <person name="Spatafora J."/>
            <person name="Crous P."/>
            <person name="Grigoriev I."/>
        </authorList>
    </citation>
    <scope>NUCLEOTIDE SEQUENCE</scope>
    <source>
        <strain evidence="2 4">CBS 304.34</strain>
    </source>
</reference>
<feature type="region of interest" description="Disordered" evidence="1">
    <location>
        <begin position="305"/>
        <end position="341"/>
    </location>
</feature>
<reference evidence="4" key="2">
    <citation type="submission" date="2020-04" db="EMBL/GenBank/DDBJ databases">
        <authorList>
            <consortium name="NCBI Genome Project"/>
        </authorList>
    </citation>
    <scope>NUCLEOTIDE SEQUENCE</scope>
    <source>
        <strain evidence="4">CBS 304.34</strain>
    </source>
</reference>
<feature type="region of interest" description="Disordered" evidence="1">
    <location>
        <begin position="235"/>
        <end position="290"/>
    </location>
</feature>
<protein>
    <submittedName>
        <fullName evidence="2 4">Uncharacterized protein</fullName>
    </submittedName>
</protein>
<feature type="compositionally biased region" description="Basic residues" evidence="1">
    <location>
        <begin position="307"/>
        <end position="321"/>
    </location>
</feature>
<evidence type="ECO:0000313" key="4">
    <source>
        <dbReference type="RefSeq" id="XP_033572444.1"/>
    </source>
</evidence>
<dbReference type="GeneID" id="54459036"/>
<organism evidence="2">
    <name type="scientific">Mytilinidion resinicola</name>
    <dbReference type="NCBI Taxonomy" id="574789"/>
    <lineage>
        <taxon>Eukaryota</taxon>
        <taxon>Fungi</taxon>
        <taxon>Dikarya</taxon>
        <taxon>Ascomycota</taxon>
        <taxon>Pezizomycotina</taxon>
        <taxon>Dothideomycetes</taxon>
        <taxon>Pleosporomycetidae</taxon>
        <taxon>Mytilinidiales</taxon>
        <taxon>Mytilinidiaceae</taxon>
        <taxon>Mytilinidion</taxon>
    </lineage>
</organism>
<dbReference type="Proteomes" id="UP000504636">
    <property type="component" value="Unplaced"/>
</dbReference>
<keyword evidence="3" id="KW-1185">Reference proteome</keyword>